<protein>
    <recommendedName>
        <fullName evidence="3">PknH-like extracellular domain-containing protein</fullName>
    </recommendedName>
</protein>
<dbReference type="Proteomes" id="UP000578819">
    <property type="component" value="Unassembled WGS sequence"/>
</dbReference>
<dbReference type="AlphaFoldDB" id="A0A7W7SVQ6"/>
<evidence type="ECO:0000313" key="1">
    <source>
        <dbReference type="EMBL" id="MBB4961227.1"/>
    </source>
</evidence>
<organism evidence="1 2">
    <name type="scientific">Micromonospora polyrhachis</name>
    <dbReference type="NCBI Taxonomy" id="1282883"/>
    <lineage>
        <taxon>Bacteria</taxon>
        <taxon>Bacillati</taxon>
        <taxon>Actinomycetota</taxon>
        <taxon>Actinomycetes</taxon>
        <taxon>Micromonosporales</taxon>
        <taxon>Micromonosporaceae</taxon>
        <taxon>Micromonospora</taxon>
    </lineage>
</organism>
<accession>A0A7W7SVQ6</accession>
<proteinExistence type="predicted"/>
<reference evidence="1 2" key="1">
    <citation type="submission" date="2020-08" db="EMBL/GenBank/DDBJ databases">
        <title>Sequencing the genomes of 1000 actinobacteria strains.</title>
        <authorList>
            <person name="Klenk H.-P."/>
        </authorList>
    </citation>
    <scope>NUCLEOTIDE SEQUENCE [LARGE SCALE GENOMIC DNA]</scope>
    <source>
        <strain evidence="1 2">DSM 45886</strain>
    </source>
</reference>
<dbReference type="RefSeq" id="WP_184536857.1">
    <property type="nucleotide sequence ID" value="NZ_JACHJW010000001.1"/>
</dbReference>
<dbReference type="EMBL" id="JACHJW010000001">
    <property type="protein sequence ID" value="MBB4961227.1"/>
    <property type="molecule type" value="Genomic_DNA"/>
</dbReference>
<keyword evidence="2" id="KW-1185">Reference proteome</keyword>
<evidence type="ECO:0008006" key="3">
    <source>
        <dbReference type="Google" id="ProtNLM"/>
    </source>
</evidence>
<sequence length="185" mass="19157">MEAKLKGIILTAGDLAEFQITEVPDGKRDVPVSTASPAACQPVEDTRLDAYTPEPQATVRRYAVATRGDYRGVGSTITLAAFTPADAKQVMASVRAAVTACGEGYAGGALTFTQVSTVDSVPVGDEAVSFQLVGRGTQPTWYTIVRQGSTLVRFASSTTSGQAGQVPTPLVVQQVMKLTAAASGS</sequence>
<evidence type="ECO:0000313" key="2">
    <source>
        <dbReference type="Proteomes" id="UP000578819"/>
    </source>
</evidence>
<comment type="caution">
    <text evidence="1">The sequence shown here is derived from an EMBL/GenBank/DDBJ whole genome shotgun (WGS) entry which is preliminary data.</text>
</comment>
<name>A0A7W7SVQ6_9ACTN</name>
<gene>
    <name evidence="1" type="ORF">FHR38_004960</name>
</gene>